<dbReference type="PANTHER" id="PTHR42852">
    <property type="entry name" value="THIOL:DISULFIDE INTERCHANGE PROTEIN DSBE"/>
    <property type="match status" value="1"/>
</dbReference>
<dbReference type="EMBL" id="BAABJP010000001">
    <property type="protein sequence ID" value="GAA5145994.1"/>
    <property type="molecule type" value="Genomic_DNA"/>
</dbReference>
<evidence type="ECO:0000256" key="4">
    <source>
        <dbReference type="ARBA" id="ARBA00023157"/>
    </source>
</evidence>
<evidence type="ECO:0000313" key="10">
    <source>
        <dbReference type="Proteomes" id="UP001428817"/>
    </source>
</evidence>
<evidence type="ECO:0000256" key="6">
    <source>
        <dbReference type="SAM" id="MobiDB-lite"/>
    </source>
</evidence>
<reference evidence="10" key="1">
    <citation type="journal article" date="2019" name="Int. J. Syst. Evol. Microbiol.">
        <title>The Global Catalogue of Microorganisms (GCM) 10K type strain sequencing project: providing services to taxonomists for standard genome sequencing and annotation.</title>
        <authorList>
            <consortium name="The Broad Institute Genomics Platform"/>
            <consortium name="The Broad Institute Genome Sequencing Center for Infectious Disease"/>
            <person name="Wu L."/>
            <person name="Ma J."/>
        </authorList>
    </citation>
    <scope>NUCLEOTIDE SEQUENCE [LARGE SCALE GENOMIC DNA]</scope>
    <source>
        <strain evidence="10">JCM 18303</strain>
    </source>
</reference>
<evidence type="ECO:0000256" key="7">
    <source>
        <dbReference type="SAM" id="Phobius"/>
    </source>
</evidence>
<feature type="compositionally biased region" description="Low complexity" evidence="6">
    <location>
        <begin position="70"/>
        <end position="90"/>
    </location>
</feature>
<comment type="subcellular location">
    <subcellularLocation>
        <location evidence="1">Cell envelope</location>
    </subcellularLocation>
</comment>
<dbReference type="RefSeq" id="WP_185058725.1">
    <property type="nucleotide sequence ID" value="NZ_BAABJP010000001.1"/>
</dbReference>
<protein>
    <recommendedName>
        <fullName evidence="8">Thioredoxin domain-containing protein</fullName>
    </recommendedName>
</protein>
<accession>A0ABP9PGA9</accession>
<feature type="region of interest" description="Disordered" evidence="6">
    <location>
        <begin position="70"/>
        <end position="91"/>
    </location>
</feature>
<keyword evidence="7" id="KW-0472">Membrane</keyword>
<evidence type="ECO:0000256" key="2">
    <source>
        <dbReference type="ARBA" id="ARBA00022748"/>
    </source>
</evidence>
<organism evidence="9 10">
    <name type="scientific">Pseudonocardia eucalypti</name>
    <dbReference type="NCBI Taxonomy" id="648755"/>
    <lineage>
        <taxon>Bacteria</taxon>
        <taxon>Bacillati</taxon>
        <taxon>Actinomycetota</taxon>
        <taxon>Actinomycetes</taxon>
        <taxon>Pseudonocardiales</taxon>
        <taxon>Pseudonocardiaceae</taxon>
        <taxon>Pseudonocardia</taxon>
    </lineage>
</organism>
<dbReference type="Proteomes" id="UP001428817">
    <property type="component" value="Unassembled WGS sequence"/>
</dbReference>
<dbReference type="InterPro" id="IPR036249">
    <property type="entry name" value="Thioredoxin-like_sf"/>
</dbReference>
<sequence length="235" mass="23415">MTQRTGLTRGEWLTGGIVVALGAAAVIALWPSSDTAGPGGGPGSEPPPPPPVAWDSAELSAARRAAGLPACPSADAGGGAPAADTPVPGARPAGPLAGVRVPCLGAPGEVEPAAGLAGRDAVLNVWASWCAPCREELPALSEYAGRPGAVVVLGVDARRDRPEAALALLADLGVRLPVVADPDGALAAALRMPPALPSSYLLHADGRVTRLEPPTPFRTADEVAAAVDRARTAGR</sequence>
<dbReference type="InterPro" id="IPR013740">
    <property type="entry name" value="Redoxin"/>
</dbReference>
<keyword evidence="3" id="KW-0735">Signal-anchor</keyword>
<dbReference type="CDD" id="cd02966">
    <property type="entry name" value="TlpA_like_family"/>
    <property type="match status" value="1"/>
</dbReference>
<dbReference type="Pfam" id="PF08534">
    <property type="entry name" value="Redoxin"/>
    <property type="match status" value="1"/>
</dbReference>
<comment type="caution">
    <text evidence="9">The sequence shown here is derived from an EMBL/GenBank/DDBJ whole genome shotgun (WGS) entry which is preliminary data.</text>
</comment>
<evidence type="ECO:0000256" key="5">
    <source>
        <dbReference type="ARBA" id="ARBA00023284"/>
    </source>
</evidence>
<dbReference type="PROSITE" id="PS51352">
    <property type="entry name" value="THIOREDOXIN_2"/>
    <property type="match status" value="1"/>
</dbReference>
<keyword evidence="2" id="KW-0201">Cytochrome c-type biogenesis</keyword>
<keyword evidence="7" id="KW-1133">Transmembrane helix</keyword>
<evidence type="ECO:0000256" key="3">
    <source>
        <dbReference type="ARBA" id="ARBA00022968"/>
    </source>
</evidence>
<name>A0ABP9PGA9_9PSEU</name>
<keyword evidence="5" id="KW-0676">Redox-active center</keyword>
<gene>
    <name evidence="9" type="ORF">GCM10023321_04730</name>
</gene>
<evidence type="ECO:0000259" key="8">
    <source>
        <dbReference type="PROSITE" id="PS51352"/>
    </source>
</evidence>
<feature type="domain" description="Thioredoxin" evidence="8">
    <location>
        <begin position="76"/>
        <end position="232"/>
    </location>
</feature>
<keyword evidence="10" id="KW-1185">Reference proteome</keyword>
<dbReference type="InterPro" id="IPR013766">
    <property type="entry name" value="Thioredoxin_domain"/>
</dbReference>
<evidence type="ECO:0000256" key="1">
    <source>
        <dbReference type="ARBA" id="ARBA00004196"/>
    </source>
</evidence>
<dbReference type="PANTHER" id="PTHR42852:SF6">
    <property type="entry name" value="THIOL:DISULFIDE INTERCHANGE PROTEIN DSBE"/>
    <property type="match status" value="1"/>
</dbReference>
<dbReference type="PROSITE" id="PS00194">
    <property type="entry name" value="THIOREDOXIN_1"/>
    <property type="match status" value="1"/>
</dbReference>
<keyword evidence="4" id="KW-1015">Disulfide bond</keyword>
<proteinExistence type="predicted"/>
<feature type="transmembrane region" description="Helical" evidence="7">
    <location>
        <begin position="12"/>
        <end position="30"/>
    </location>
</feature>
<evidence type="ECO:0000313" key="9">
    <source>
        <dbReference type="EMBL" id="GAA5145994.1"/>
    </source>
</evidence>
<dbReference type="Gene3D" id="3.40.30.10">
    <property type="entry name" value="Glutaredoxin"/>
    <property type="match status" value="1"/>
</dbReference>
<dbReference type="InterPro" id="IPR017937">
    <property type="entry name" value="Thioredoxin_CS"/>
</dbReference>
<dbReference type="InterPro" id="IPR050553">
    <property type="entry name" value="Thioredoxin_ResA/DsbE_sf"/>
</dbReference>
<feature type="region of interest" description="Disordered" evidence="6">
    <location>
        <begin position="34"/>
        <end position="55"/>
    </location>
</feature>
<keyword evidence="7" id="KW-0812">Transmembrane</keyword>
<dbReference type="SUPFAM" id="SSF52833">
    <property type="entry name" value="Thioredoxin-like"/>
    <property type="match status" value="1"/>
</dbReference>